<keyword evidence="2" id="KW-1003">Cell membrane</keyword>
<dbReference type="Gene3D" id="3.30.450.20">
    <property type="entry name" value="PAS domain"/>
    <property type="match status" value="1"/>
</dbReference>
<feature type="transmembrane region" description="Helical" evidence="6">
    <location>
        <begin position="295"/>
        <end position="315"/>
    </location>
</feature>
<dbReference type="Gene3D" id="3.30.70.270">
    <property type="match status" value="1"/>
</dbReference>
<feature type="domain" description="GGDEF" evidence="8">
    <location>
        <begin position="407"/>
        <end position="542"/>
    </location>
</feature>
<dbReference type="PROSITE" id="PS50885">
    <property type="entry name" value="HAMP"/>
    <property type="match status" value="1"/>
</dbReference>
<evidence type="ECO:0000313" key="9">
    <source>
        <dbReference type="EMBL" id="MFD1887237.1"/>
    </source>
</evidence>
<dbReference type="PANTHER" id="PTHR46663">
    <property type="entry name" value="DIGUANYLATE CYCLASE DGCT-RELATED"/>
    <property type="match status" value="1"/>
</dbReference>
<dbReference type="CDD" id="cd12914">
    <property type="entry name" value="PDC1_DGC_like"/>
    <property type="match status" value="1"/>
</dbReference>
<comment type="caution">
    <text evidence="9">The sequence shown here is derived from an EMBL/GenBank/DDBJ whole genome shotgun (WGS) entry which is preliminary data.</text>
</comment>
<dbReference type="SMART" id="SM00267">
    <property type="entry name" value="GGDEF"/>
    <property type="match status" value="1"/>
</dbReference>
<dbReference type="Gene3D" id="6.10.340.10">
    <property type="match status" value="1"/>
</dbReference>
<dbReference type="CDD" id="cd06225">
    <property type="entry name" value="HAMP"/>
    <property type="match status" value="1"/>
</dbReference>
<protein>
    <submittedName>
        <fullName evidence="9">GGDEF domain-containing protein</fullName>
    </submittedName>
</protein>
<evidence type="ECO:0000256" key="1">
    <source>
        <dbReference type="ARBA" id="ARBA00004651"/>
    </source>
</evidence>
<evidence type="ECO:0000256" key="3">
    <source>
        <dbReference type="ARBA" id="ARBA00022692"/>
    </source>
</evidence>
<gene>
    <name evidence="9" type="ORF">ACFSC9_17220</name>
</gene>
<dbReference type="Pfam" id="PF00672">
    <property type="entry name" value="HAMP"/>
    <property type="match status" value="1"/>
</dbReference>
<keyword evidence="4 6" id="KW-1133">Transmembrane helix</keyword>
<dbReference type="InterPro" id="IPR043128">
    <property type="entry name" value="Rev_trsase/Diguanyl_cyclase"/>
</dbReference>
<keyword evidence="10" id="KW-1185">Reference proteome</keyword>
<evidence type="ECO:0000313" key="10">
    <source>
        <dbReference type="Proteomes" id="UP001597233"/>
    </source>
</evidence>
<dbReference type="InterPro" id="IPR000160">
    <property type="entry name" value="GGDEF_dom"/>
</dbReference>
<evidence type="ECO:0000256" key="6">
    <source>
        <dbReference type="SAM" id="Phobius"/>
    </source>
</evidence>
<dbReference type="InterPro" id="IPR029787">
    <property type="entry name" value="Nucleotide_cyclase"/>
</dbReference>
<reference evidence="10" key="1">
    <citation type="journal article" date="2019" name="Int. J. Syst. Evol. Microbiol.">
        <title>The Global Catalogue of Microorganisms (GCM) 10K type strain sequencing project: providing services to taxonomists for standard genome sequencing and annotation.</title>
        <authorList>
            <consortium name="The Broad Institute Genomics Platform"/>
            <consortium name="The Broad Institute Genome Sequencing Center for Infectious Disease"/>
            <person name="Wu L."/>
            <person name="Ma J."/>
        </authorList>
    </citation>
    <scope>NUCLEOTIDE SEQUENCE [LARGE SCALE GENOMIC DNA]</scope>
    <source>
        <strain evidence="10">CCUG 54950</strain>
    </source>
</reference>
<dbReference type="PANTHER" id="PTHR46663:SF2">
    <property type="entry name" value="GGDEF DOMAIN-CONTAINING PROTEIN"/>
    <property type="match status" value="1"/>
</dbReference>
<evidence type="ECO:0000259" key="8">
    <source>
        <dbReference type="PROSITE" id="PS50887"/>
    </source>
</evidence>
<dbReference type="CDD" id="cd01949">
    <property type="entry name" value="GGDEF"/>
    <property type="match status" value="1"/>
</dbReference>
<evidence type="ECO:0000256" key="2">
    <source>
        <dbReference type="ARBA" id="ARBA00022475"/>
    </source>
</evidence>
<accession>A0ABW4RM57</accession>
<dbReference type="SUPFAM" id="SSF55073">
    <property type="entry name" value="Nucleotide cyclase"/>
    <property type="match status" value="1"/>
</dbReference>
<dbReference type="InterPro" id="IPR003660">
    <property type="entry name" value="HAMP_dom"/>
</dbReference>
<dbReference type="Pfam" id="PF00990">
    <property type="entry name" value="GGDEF"/>
    <property type="match status" value="1"/>
</dbReference>
<dbReference type="Pfam" id="PF02743">
    <property type="entry name" value="dCache_1"/>
    <property type="match status" value="1"/>
</dbReference>
<dbReference type="NCBIfam" id="TIGR00254">
    <property type="entry name" value="GGDEF"/>
    <property type="match status" value="1"/>
</dbReference>
<evidence type="ECO:0000259" key="7">
    <source>
        <dbReference type="PROSITE" id="PS50885"/>
    </source>
</evidence>
<dbReference type="InterPro" id="IPR052163">
    <property type="entry name" value="DGC-Regulatory_Protein"/>
</dbReference>
<dbReference type="Proteomes" id="UP001597233">
    <property type="component" value="Unassembled WGS sequence"/>
</dbReference>
<dbReference type="PROSITE" id="PS50887">
    <property type="entry name" value="GGDEF"/>
    <property type="match status" value="1"/>
</dbReference>
<feature type="domain" description="HAMP" evidence="7">
    <location>
        <begin position="316"/>
        <end position="368"/>
    </location>
</feature>
<sequence length="553" mass="60922">MSFKLRTGLVLIFIVLSLVLSIALGLVLNRYSAHSVKEEIGASLSSTAYDTADKLDNFMWTRSGEMDLLARLPVLIDSIDQDDIHEMLDQLQTSVPSFSWIGYMDTRGKVIASTGNILLGQDLSQRPVYKEGIKQKFIGDVHDAVLLAKLLPNPSGEPLQFVDISLPVTDRSGQTIGVLAAHMSWEWAREVKRSMLSSLRREDNNVDLFIVSRNDQTVLLGPNNMVGQPLHLGSVSEAQTGRNGWELEQWPDGKTYLTGYAYGKGYMDYKGLGWTVLVRQPESTALASVAELNRFSVVAAICAAVVFAIIGWFVAGRIAQPILRLTKRADRLAAGEDVTLPENVGFEEIRMLSRSLNRMVYALGQKDVELDQMQTIAHYDHLTGLPNRTALENYLEQTIASVDEQGQQLAFLYIDLDGFKKVNDTLGHQAGDHLLQKVAQRLNEVGCADGITVRLGGDEFLVVLRTEGDQLVAQATAYGQNIIASLNRPFVLDYQKIVIGCSIGAAAYPAASGNPIEIMRMADQALYQSKRAGKNRLTFYEEMAPLALHGGES</sequence>
<keyword evidence="3 6" id="KW-0812">Transmembrane</keyword>
<keyword evidence="5 6" id="KW-0472">Membrane</keyword>
<evidence type="ECO:0000256" key="4">
    <source>
        <dbReference type="ARBA" id="ARBA00022989"/>
    </source>
</evidence>
<name>A0ABW4RM57_9BACL</name>
<evidence type="ECO:0000256" key="5">
    <source>
        <dbReference type="ARBA" id="ARBA00023136"/>
    </source>
</evidence>
<dbReference type="InterPro" id="IPR033479">
    <property type="entry name" value="dCache_1"/>
</dbReference>
<organism evidence="9 10">
    <name type="scientific">Paenibacillus wenxiniae</name>
    <dbReference type="NCBI Taxonomy" id="1636843"/>
    <lineage>
        <taxon>Bacteria</taxon>
        <taxon>Bacillati</taxon>
        <taxon>Bacillota</taxon>
        <taxon>Bacilli</taxon>
        <taxon>Bacillales</taxon>
        <taxon>Paenibacillaceae</taxon>
        <taxon>Paenibacillus</taxon>
    </lineage>
</organism>
<proteinExistence type="predicted"/>
<comment type="subcellular location">
    <subcellularLocation>
        <location evidence="1">Cell membrane</location>
        <topology evidence="1">Multi-pass membrane protein</topology>
    </subcellularLocation>
</comment>
<dbReference type="RefSeq" id="WP_347325270.1">
    <property type="nucleotide sequence ID" value="NZ_JBCGUH010000005.1"/>
</dbReference>
<dbReference type="EMBL" id="JBHUEH010000023">
    <property type="protein sequence ID" value="MFD1887237.1"/>
    <property type="molecule type" value="Genomic_DNA"/>
</dbReference>